<sequence length="247" mass="28481">MEDIMAINWDIPMENLMEERAIKSDTTYTTEGSPRGQEEVDSRGLDSNKENKFLEEEDAGTYYTFITRQRPTATGATKLNFTFADHRDNCHITYQCYPTNKARTRNSIAAYLGLTTGARAEAEASYVRTRILENGFCILSNMEYKNCSITVLVTPYTGKISEAIPKKRSKMDEEEEEEAHNDGDGYNNPYSFIQLKSEHFDLYIRQRKYWQFDTAQAAEDKLDGKALYYIPVDMLQNYVYTSQQTAQ</sequence>
<evidence type="ECO:0000313" key="3">
    <source>
        <dbReference type="Proteomes" id="UP001381693"/>
    </source>
</evidence>
<dbReference type="Pfam" id="PF16530">
    <property type="entry name" value="IHHNV_capsid"/>
    <property type="match status" value="1"/>
</dbReference>
<feature type="compositionally biased region" description="Basic and acidic residues" evidence="1">
    <location>
        <begin position="36"/>
        <end position="51"/>
    </location>
</feature>
<dbReference type="Proteomes" id="UP001381693">
    <property type="component" value="Unassembled WGS sequence"/>
</dbReference>
<proteinExistence type="predicted"/>
<gene>
    <name evidence="2" type="ORF">SK128_005718</name>
</gene>
<keyword evidence="3" id="KW-1185">Reference proteome</keyword>
<evidence type="ECO:0000313" key="2">
    <source>
        <dbReference type="EMBL" id="KAK7068792.1"/>
    </source>
</evidence>
<dbReference type="EMBL" id="JAXCGZ010017121">
    <property type="protein sequence ID" value="KAK7068792.1"/>
    <property type="molecule type" value="Genomic_DNA"/>
</dbReference>
<reference evidence="2 3" key="1">
    <citation type="submission" date="2023-11" db="EMBL/GenBank/DDBJ databases">
        <title>Halocaridina rubra genome assembly.</title>
        <authorList>
            <person name="Smith C."/>
        </authorList>
    </citation>
    <scope>NUCLEOTIDE SEQUENCE [LARGE SCALE GENOMIC DNA]</scope>
    <source>
        <strain evidence="2">EP-1</strain>
        <tissue evidence="2">Whole</tissue>
    </source>
</reference>
<protein>
    <submittedName>
        <fullName evidence="2">Uncharacterized protein</fullName>
    </submittedName>
</protein>
<evidence type="ECO:0000256" key="1">
    <source>
        <dbReference type="SAM" id="MobiDB-lite"/>
    </source>
</evidence>
<organism evidence="2 3">
    <name type="scientific">Halocaridina rubra</name>
    <name type="common">Hawaiian red shrimp</name>
    <dbReference type="NCBI Taxonomy" id="373956"/>
    <lineage>
        <taxon>Eukaryota</taxon>
        <taxon>Metazoa</taxon>
        <taxon>Ecdysozoa</taxon>
        <taxon>Arthropoda</taxon>
        <taxon>Crustacea</taxon>
        <taxon>Multicrustacea</taxon>
        <taxon>Malacostraca</taxon>
        <taxon>Eumalacostraca</taxon>
        <taxon>Eucarida</taxon>
        <taxon>Decapoda</taxon>
        <taxon>Pleocyemata</taxon>
        <taxon>Caridea</taxon>
        <taxon>Atyoidea</taxon>
        <taxon>Atyidae</taxon>
        <taxon>Halocaridina</taxon>
    </lineage>
</organism>
<feature type="region of interest" description="Disordered" evidence="1">
    <location>
        <begin position="25"/>
        <end position="51"/>
    </location>
</feature>
<dbReference type="AlphaFoldDB" id="A0AAN8WPP7"/>
<feature type="region of interest" description="Disordered" evidence="1">
    <location>
        <begin position="166"/>
        <end position="186"/>
    </location>
</feature>
<accession>A0AAN8WPP7</accession>
<name>A0AAN8WPP7_HALRR</name>
<dbReference type="InterPro" id="IPR032398">
    <property type="entry name" value="IHHNV_capsid"/>
</dbReference>
<comment type="caution">
    <text evidence="2">The sequence shown here is derived from an EMBL/GenBank/DDBJ whole genome shotgun (WGS) entry which is preliminary data.</text>
</comment>